<evidence type="ECO:0000313" key="1">
    <source>
        <dbReference type="EMBL" id="KYN38527.1"/>
    </source>
</evidence>
<evidence type="ECO:0008006" key="3">
    <source>
        <dbReference type="Google" id="ProtNLM"/>
    </source>
</evidence>
<evidence type="ECO:0000313" key="2">
    <source>
        <dbReference type="Proteomes" id="UP000078541"/>
    </source>
</evidence>
<name>A0A151JWF4_9HYME</name>
<protein>
    <recommendedName>
        <fullName evidence="3">Mos1 transposase HTH domain-containing protein</fullName>
    </recommendedName>
</protein>
<organism evidence="1 2">
    <name type="scientific">Trachymyrmex septentrionalis</name>
    <dbReference type="NCBI Taxonomy" id="34720"/>
    <lineage>
        <taxon>Eukaryota</taxon>
        <taxon>Metazoa</taxon>
        <taxon>Ecdysozoa</taxon>
        <taxon>Arthropoda</taxon>
        <taxon>Hexapoda</taxon>
        <taxon>Insecta</taxon>
        <taxon>Pterygota</taxon>
        <taxon>Neoptera</taxon>
        <taxon>Endopterygota</taxon>
        <taxon>Hymenoptera</taxon>
        <taxon>Apocrita</taxon>
        <taxon>Aculeata</taxon>
        <taxon>Formicoidea</taxon>
        <taxon>Formicidae</taxon>
        <taxon>Myrmicinae</taxon>
        <taxon>Trachymyrmex</taxon>
    </lineage>
</organism>
<gene>
    <name evidence="1" type="ORF">ALC56_07104</name>
</gene>
<dbReference type="EMBL" id="KQ981661">
    <property type="protein sequence ID" value="KYN38527.1"/>
    <property type="molecule type" value="Genomic_DNA"/>
</dbReference>
<dbReference type="Proteomes" id="UP000078541">
    <property type="component" value="Unassembled WGS sequence"/>
</dbReference>
<sequence length="43" mass="5169">QKMDQRICIKFCVKKNYKLALVLTILSTRLLLHHNMQEKKMLP</sequence>
<reference evidence="1 2" key="1">
    <citation type="submission" date="2016-03" db="EMBL/GenBank/DDBJ databases">
        <title>Trachymyrmex septentrionalis WGS genome.</title>
        <authorList>
            <person name="Nygaard S."/>
            <person name="Hu H."/>
            <person name="Boomsma J."/>
            <person name="Zhang G."/>
        </authorList>
    </citation>
    <scope>NUCLEOTIDE SEQUENCE [LARGE SCALE GENOMIC DNA]</scope>
    <source>
        <strain evidence="1">Tsep2-gDNA-1</strain>
        <tissue evidence="1">Whole body</tissue>
    </source>
</reference>
<dbReference type="AlphaFoldDB" id="A0A151JWF4"/>
<feature type="non-terminal residue" evidence="1">
    <location>
        <position position="1"/>
    </location>
</feature>
<keyword evidence="2" id="KW-1185">Reference proteome</keyword>
<accession>A0A151JWF4</accession>
<proteinExistence type="predicted"/>